<name>A0ABX5GNI3_9GAMM</name>
<dbReference type="EMBL" id="PYOP01000038">
    <property type="protein sequence ID" value="PSW92502.1"/>
    <property type="molecule type" value="Genomic_DNA"/>
</dbReference>
<evidence type="ECO:0000313" key="2">
    <source>
        <dbReference type="Proteomes" id="UP000241190"/>
    </source>
</evidence>
<sequence length="60" mass="7121">MQPKIYIKLENTTWKITINGQWLPMSPSEAIDIKLPFICEHIHFNDIINIYFNESEILTD</sequence>
<evidence type="ECO:0000313" key="1">
    <source>
        <dbReference type="EMBL" id="PSW92502.1"/>
    </source>
</evidence>
<keyword evidence="2" id="KW-1185">Reference proteome</keyword>
<organism evidence="1 2">
    <name type="scientific">Photobacterium iliopiscarium</name>
    <dbReference type="NCBI Taxonomy" id="56192"/>
    <lineage>
        <taxon>Bacteria</taxon>
        <taxon>Pseudomonadati</taxon>
        <taxon>Pseudomonadota</taxon>
        <taxon>Gammaproteobacteria</taxon>
        <taxon>Vibrionales</taxon>
        <taxon>Vibrionaceae</taxon>
        <taxon>Photobacterium</taxon>
    </lineage>
</organism>
<proteinExistence type="predicted"/>
<protein>
    <submittedName>
        <fullName evidence="1">Uncharacterized protein</fullName>
    </submittedName>
</protein>
<gene>
    <name evidence="1" type="ORF">C9J52_17770</name>
</gene>
<reference evidence="1 2" key="1">
    <citation type="submission" date="2018-03" db="EMBL/GenBank/DDBJ databases">
        <title>Whole genome sequencing of Histamine producing bacteria.</title>
        <authorList>
            <person name="Butler K."/>
        </authorList>
    </citation>
    <scope>NUCLEOTIDE SEQUENCE [LARGE SCALE GENOMIC DNA]</scope>
    <source>
        <strain evidence="1 2">ATCC 51761</strain>
    </source>
</reference>
<dbReference type="Proteomes" id="UP000241190">
    <property type="component" value="Unassembled WGS sequence"/>
</dbReference>
<comment type="caution">
    <text evidence="1">The sequence shown here is derived from an EMBL/GenBank/DDBJ whole genome shotgun (WGS) entry which is preliminary data.</text>
</comment>
<accession>A0ABX5GNI3</accession>